<accession>A0A8B8PP10</accession>
<feature type="domain" description="Peptidase A1" evidence="6">
    <location>
        <begin position="44"/>
        <end position="415"/>
    </location>
</feature>
<dbReference type="InterPro" id="IPR021109">
    <property type="entry name" value="Peptidase_aspartic_dom_sf"/>
</dbReference>
<dbReference type="GO" id="GO:0004190">
    <property type="term" value="F:aspartic-type endopeptidase activity"/>
    <property type="evidence" value="ECO:0007669"/>
    <property type="project" value="InterPro"/>
</dbReference>
<sequence>MASSSYLVFLSFFLFLTISQAQAKAFQPKALLLPVTKDSSLLQYTTQIKQRTPLVPIKLTIDVGGRFMWVDCEKGYVSSSYRPVPCDSKICKISRSGACLVMCPAPPRPGCNNNTCYHLLYNPLTDTINSGVMAADAVLVQSTDGRSAGPLVSVPGLFFACGTHSLLKGLSNGAKGIAGLGRSLVSLPSLFASAFKFQRIFAMCLSSSSQSNGVIIFGDGPYEFQFKKEISSSLMYTPLILNPKATAGKYSEDPSTDYFIRLTSIKINGQAVQLNDSLLNIDKEGNGGTKISTVNPYTMMERSIFKAVLKVFMEETKGMTRVASVKPFEYCISSKNLGSTRVGPPVPAIDLGLHNESVSWRIFGMNSMVQVKDDVLCLGFVDGGFNPRTSVVIGGHQLEDNLLQFDLVKRRLGFSSSLLFMQTTCANFNFTSSV</sequence>
<dbReference type="OrthoDB" id="1904546at2759"/>
<reference evidence="8" key="1">
    <citation type="submission" date="2025-08" db="UniProtKB">
        <authorList>
            <consortium name="RefSeq"/>
        </authorList>
    </citation>
    <scope>IDENTIFICATION</scope>
    <source>
        <tissue evidence="8">Leaf</tissue>
    </source>
</reference>
<dbReference type="CDD" id="cd05489">
    <property type="entry name" value="xylanase_inhibitor_I_like"/>
    <property type="match status" value="1"/>
</dbReference>
<evidence type="ECO:0000256" key="5">
    <source>
        <dbReference type="SAM" id="SignalP"/>
    </source>
</evidence>
<dbReference type="InterPro" id="IPR033121">
    <property type="entry name" value="PEPTIDASE_A1"/>
</dbReference>
<dbReference type="InterPro" id="IPR033868">
    <property type="entry name" value="Xylanase_inhibitor_I-like"/>
</dbReference>
<protein>
    <submittedName>
        <fullName evidence="8">Probable aspartic proteinase GIP2</fullName>
    </submittedName>
</protein>
<dbReference type="PANTHER" id="PTHR47965">
    <property type="entry name" value="ASPARTYL PROTEASE-RELATED"/>
    <property type="match status" value="1"/>
</dbReference>
<evidence type="ECO:0000313" key="7">
    <source>
        <dbReference type="Proteomes" id="UP000827889"/>
    </source>
</evidence>
<evidence type="ECO:0000256" key="1">
    <source>
        <dbReference type="ARBA" id="ARBA00004239"/>
    </source>
</evidence>
<dbReference type="GO" id="GO:0005576">
    <property type="term" value="C:extracellular region"/>
    <property type="evidence" value="ECO:0007669"/>
    <property type="project" value="UniProtKB-SubCell"/>
</dbReference>
<dbReference type="SUPFAM" id="SSF50630">
    <property type="entry name" value="Acid proteases"/>
    <property type="match status" value="1"/>
</dbReference>
<keyword evidence="4 5" id="KW-0732">Signal</keyword>
<keyword evidence="7" id="KW-1185">Reference proteome</keyword>
<comment type="subcellular location">
    <subcellularLocation>
        <location evidence="1">Secreted</location>
        <location evidence="1">Extracellular space</location>
    </subcellularLocation>
</comment>
<comment type="similarity">
    <text evidence="2">Belongs to the peptidase A1 family.</text>
</comment>
<dbReference type="KEGG" id="rarg:115744846"/>
<dbReference type="RefSeq" id="XP_030536097.1">
    <property type="nucleotide sequence ID" value="XM_030680237.2"/>
</dbReference>
<dbReference type="PANTHER" id="PTHR47965:SF22">
    <property type="entry name" value="EUKARYOTIC ASPARTYL PROTEASE FAMILY PROTEIN"/>
    <property type="match status" value="1"/>
</dbReference>
<dbReference type="InterPro" id="IPR032799">
    <property type="entry name" value="TAXi_C"/>
</dbReference>
<dbReference type="Proteomes" id="UP000827889">
    <property type="component" value="Chromosome 6"/>
</dbReference>
<dbReference type="InterPro" id="IPR032861">
    <property type="entry name" value="TAXi_N"/>
</dbReference>
<dbReference type="InterPro" id="IPR001461">
    <property type="entry name" value="Aspartic_peptidase_A1"/>
</dbReference>
<gene>
    <name evidence="8" type="primary">LOC115744846</name>
</gene>
<dbReference type="Pfam" id="PF14541">
    <property type="entry name" value="TAXi_C"/>
    <property type="match status" value="1"/>
</dbReference>
<dbReference type="GO" id="GO:0005886">
    <property type="term" value="C:plasma membrane"/>
    <property type="evidence" value="ECO:0007669"/>
    <property type="project" value="TreeGrafter"/>
</dbReference>
<proteinExistence type="inferred from homology"/>
<dbReference type="Gene3D" id="2.40.70.10">
    <property type="entry name" value="Acid Proteases"/>
    <property type="match status" value="2"/>
</dbReference>
<dbReference type="FunFam" id="2.40.70.10:FF:000041">
    <property type="entry name" value="Basic 7S globulin"/>
    <property type="match status" value="1"/>
</dbReference>
<feature type="signal peptide" evidence="5">
    <location>
        <begin position="1"/>
        <end position="23"/>
    </location>
</feature>
<feature type="chain" id="PRO_5034488627" evidence="5">
    <location>
        <begin position="24"/>
        <end position="434"/>
    </location>
</feature>
<name>A0A8B8PP10_9MYRT</name>
<evidence type="ECO:0000256" key="4">
    <source>
        <dbReference type="ARBA" id="ARBA00022729"/>
    </source>
</evidence>
<dbReference type="FunFam" id="2.40.70.10:FF:000045">
    <property type="entry name" value="Basic 7S globulin"/>
    <property type="match status" value="1"/>
</dbReference>
<keyword evidence="3" id="KW-0964">Secreted</keyword>
<dbReference type="AlphaFoldDB" id="A0A8B8PP10"/>
<dbReference type="GeneID" id="115744846"/>
<dbReference type="PROSITE" id="PS51767">
    <property type="entry name" value="PEPTIDASE_A1"/>
    <property type="match status" value="1"/>
</dbReference>
<evidence type="ECO:0000313" key="8">
    <source>
        <dbReference type="RefSeq" id="XP_030536097.1"/>
    </source>
</evidence>
<dbReference type="GO" id="GO:0006508">
    <property type="term" value="P:proteolysis"/>
    <property type="evidence" value="ECO:0007669"/>
    <property type="project" value="InterPro"/>
</dbReference>
<dbReference type="Pfam" id="PF14543">
    <property type="entry name" value="TAXi_N"/>
    <property type="match status" value="1"/>
</dbReference>
<organism evidence="7 8">
    <name type="scientific">Rhodamnia argentea</name>
    <dbReference type="NCBI Taxonomy" id="178133"/>
    <lineage>
        <taxon>Eukaryota</taxon>
        <taxon>Viridiplantae</taxon>
        <taxon>Streptophyta</taxon>
        <taxon>Embryophyta</taxon>
        <taxon>Tracheophyta</taxon>
        <taxon>Spermatophyta</taxon>
        <taxon>Magnoliopsida</taxon>
        <taxon>eudicotyledons</taxon>
        <taxon>Gunneridae</taxon>
        <taxon>Pentapetalae</taxon>
        <taxon>rosids</taxon>
        <taxon>malvids</taxon>
        <taxon>Myrtales</taxon>
        <taxon>Myrtaceae</taxon>
        <taxon>Myrtoideae</taxon>
        <taxon>Myrteae</taxon>
        <taxon>Australasian group</taxon>
        <taxon>Rhodamnia</taxon>
    </lineage>
</organism>
<evidence type="ECO:0000256" key="3">
    <source>
        <dbReference type="ARBA" id="ARBA00022525"/>
    </source>
</evidence>
<evidence type="ECO:0000256" key="2">
    <source>
        <dbReference type="ARBA" id="ARBA00007447"/>
    </source>
</evidence>
<dbReference type="GO" id="GO:0005794">
    <property type="term" value="C:Golgi apparatus"/>
    <property type="evidence" value="ECO:0007669"/>
    <property type="project" value="TreeGrafter"/>
</dbReference>
<evidence type="ECO:0000259" key="6">
    <source>
        <dbReference type="PROSITE" id="PS51767"/>
    </source>
</evidence>